<reference evidence="2 3" key="1">
    <citation type="journal article" date="2018" name="BMC Genomics">
        <title>The genome of Naegleria lovaniensis, the basis for a comparative approach to unravel pathogenicity factors of the human pathogenic amoeba N. fowleri.</title>
        <authorList>
            <person name="Liechti N."/>
            <person name="Schurch N."/>
            <person name="Bruggmann R."/>
            <person name="Wittwer M."/>
        </authorList>
    </citation>
    <scope>NUCLEOTIDE SEQUENCE [LARGE SCALE GENOMIC DNA]</scope>
    <source>
        <strain evidence="2 3">ATCC 30569</strain>
    </source>
</reference>
<accession>A0AA88KIY0</accession>
<gene>
    <name evidence="2" type="ORF">C9374_004681</name>
</gene>
<dbReference type="EMBL" id="PYSW02000021">
    <property type="protein sequence ID" value="KAG2383344.1"/>
    <property type="molecule type" value="Genomic_DNA"/>
</dbReference>
<feature type="compositionally biased region" description="Low complexity" evidence="1">
    <location>
        <begin position="16"/>
        <end position="37"/>
    </location>
</feature>
<feature type="region of interest" description="Disordered" evidence="1">
    <location>
        <begin position="215"/>
        <end position="249"/>
    </location>
</feature>
<keyword evidence="3" id="KW-1185">Reference proteome</keyword>
<feature type="region of interest" description="Disordered" evidence="1">
    <location>
        <begin position="288"/>
        <end position="328"/>
    </location>
</feature>
<feature type="region of interest" description="Disordered" evidence="1">
    <location>
        <begin position="15"/>
        <end position="37"/>
    </location>
</feature>
<dbReference type="AlphaFoldDB" id="A0AA88KIY0"/>
<evidence type="ECO:0000313" key="2">
    <source>
        <dbReference type="EMBL" id="KAG2383344.1"/>
    </source>
</evidence>
<sequence>MLLISHNKDDDFDVVSTSSRYSSSPSSDRCSSKAPSATTRVSSCSSAISDVSQSAHSNSSLNHHHNNNKVSVLNTKKGLSIYLNYNQAVIDSHLKGISSADLQTSFEIRKVLLIGACRKMKDLIMHFTRPLSNDASECLYQHIEFAASEAKKLALQAQSLYIGGMHSTRTDSNSSLNSVECVRQAETLQEIVSELYVSLYWIMSQKEFNTLQLQNNRDKRQAEKDRHALERSRLANRKEGFQRHTPSTNPLEILETAVGYIPDAKRLHGDSAGEERAMRDLEIARRQQITEKKRKDHTEREQSIHQQRELEYEKEKQKQEARLGSEKKNKGLASYNIITKQPLDPEQRKLQTYQDQVREYRGAVRADILYQRGSSTGCNPITGEPLPQRVVIPPKPSLPNQNNKFY</sequence>
<dbReference type="Proteomes" id="UP000816034">
    <property type="component" value="Unassembled WGS sequence"/>
</dbReference>
<evidence type="ECO:0000256" key="1">
    <source>
        <dbReference type="SAM" id="MobiDB-lite"/>
    </source>
</evidence>
<organism evidence="2 3">
    <name type="scientific">Naegleria lovaniensis</name>
    <name type="common">Amoeba</name>
    <dbReference type="NCBI Taxonomy" id="51637"/>
    <lineage>
        <taxon>Eukaryota</taxon>
        <taxon>Discoba</taxon>
        <taxon>Heterolobosea</taxon>
        <taxon>Tetramitia</taxon>
        <taxon>Eutetramitia</taxon>
        <taxon>Vahlkampfiidae</taxon>
        <taxon>Naegleria</taxon>
    </lineage>
</organism>
<proteinExistence type="predicted"/>
<feature type="compositionally biased region" description="Basic and acidic residues" evidence="1">
    <location>
        <begin position="216"/>
        <end position="242"/>
    </location>
</feature>
<feature type="region of interest" description="Disordered" evidence="1">
    <location>
        <begin position="379"/>
        <end position="406"/>
    </location>
</feature>
<comment type="caution">
    <text evidence="2">The sequence shown here is derived from an EMBL/GenBank/DDBJ whole genome shotgun (WGS) entry which is preliminary data.</text>
</comment>
<evidence type="ECO:0000313" key="3">
    <source>
        <dbReference type="Proteomes" id="UP000816034"/>
    </source>
</evidence>
<dbReference type="RefSeq" id="XP_044549023.1">
    <property type="nucleotide sequence ID" value="XM_044694347.1"/>
</dbReference>
<dbReference type="GeneID" id="68097136"/>
<protein>
    <submittedName>
        <fullName evidence="2">Uncharacterized protein</fullName>
    </submittedName>
</protein>
<name>A0AA88KIY0_NAELO</name>